<protein>
    <submittedName>
        <fullName evidence="2">Uncharacterized protein</fullName>
    </submittedName>
</protein>
<dbReference type="OrthoDB" id="2261337at2759"/>
<feature type="region of interest" description="Disordered" evidence="1">
    <location>
        <begin position="154"/>
        <end position="187"/>
    </location>
</feature>
<gene>
    <name evidence="2" type="ORF">LRAMOSA09284</name>
</gene>
<reference evidence="2" key="1">
    <citation type="journal article" date="2014" name="Genome Announc.">
        <title>De novo whole-genome sequence and genome annotation of Lichtheimia ramosa.</title>
        <authorList>
            <person name="Linde J."/>
            <person name="Schwartze V."/>
            <person name="Binder U."/>
            <person name="Lass-Florl C."/>
            <person name="Voigt K."/>
            <person name="Horn F."/>
        </authorList>
    </citation>
    <scope>NUCLEOTIDE SEQUENCE</scope>
    <source>
        <strain evidence="2">JMRC FSU:6197</strain>
    </source>
</reference>
<organism evidence="2">
    <name type="scientific">Lichtheimia ramosa</name>
    <dbReference type="NCBI Taxonomy" id="688394"/>
    <lineage>
        <taxon>Eukaryota</taxon>
        <taxon>Fungi</taxon>
        <taxon>Fungi incertae sedis</taxon>
        <taxon>Mucoromycota</taxon>
        <taxon>Mucoromycotina</taxon>
        <taxon>Mucoromycetes</taxon>
        <taxon>Mucorales</taxon>
        <taxon>Lichtheimiaceae</taxon>
        <taxon>Lichtheimia</taxon>
    </lineage>
</organism>
<name>A0A077WJH0_9FUNG</name>
<dbReference type="AlphaFoldDB" id="A0A077WJH0"/>
<dbReference type="EMBL" id="LK023321">
    <property type="protein sequence ID" value="CDS06757.1"/>
    <property type="molecule type" value="Genomic_DNA"/>
</dbReference>
<evidence type="ECO:0000313" key="2">
    <source>
        <dbReference type="EMBL" id="CDS06757.1"/>
    </source>
</evidence>
<accession>A0A077WJH0</accession>
<sequence length="329" mass="37845">MGNSSPYPGVSIAKEPLFEYVPAFEDHNSGRNMHAQSKETLLFHFHNETDDDFQRGVKILLEHIDQGSFDMLRQCDLPQAQDSPYEGQLMIEAHCIDIYARRRILADLNHYKPRNVITYNRERYATSSSRPNCLTTTRTSTSIYCSNTSYNGRGEEQVQEQAASSSSSSSFTRRSNVNAHSGSINNEDMEGHITVMPQADTYNRYYVLPLYNLPMMAPSMARAEIEKQAKISNNELCDVVFGLMNVGYLYNGTATVIFHQPYPPWSFKLFGKRYSPRTFDDHIYDHYCRVCKQLNGHDTHDCPPKYNEYQEYDDEEDGDQYMTETSSIV</sequence>
<feature type="compositionally biased region" description="Polar residues" evidence="1">
    <location>
        <begin position="171"/>
        <end position="186"/>
    </location>
</feature>
<evidence type="ECO:0000256" key="1">
    <source>
        <dbReference type="SAM" id="MobiDB-lite"/>
    </source>
</evidence>
<proteinExistence type="predicted"/>